<protein>
    <submittedName>
        <fullName evidence="6">Glycerol acyltransferase</fullName>
    </submittedName>
</protein>
<dbReference type="AlphaFoldDB" id="A0A1A9KG69"/>
<keyword evidence="4" id="KW-1133">Transmembrane helix</keyword>
<dbReference type="GO" id="GO:0006654">
    <property type="term" value="P:phosphatidic acid biosynthetic process"/>
    <property type="evidence" value="ECO:0007669"/>
    <property type="project" value="TreeGrafter"/>
</dbReference>
<evidence type="ECO:0000256" key="2">
    <source>
        <dbReference type="ARBA" id="ARBA00022679"/>
    </source>
</evidence>
<evidence type="ECO:0000313" key="6">
    <source>
        <dbReference type="EMBL" id="ANI16532.1"/>
    </source>
</evidence>
<dbReference type="Proteomes" id="UP000077748">
    <property type="component" value="Chromosome"/>
</dbReference>
<proteinExistence type="predicted"/>
<reference evidence="6 7" key="1">
    <citation type="submission" date="2016-05" db="EMBL/GenBank/DDBJ databases">
        <title>Genome Sequence of Pseudomonas citronellolis Strain SJTE-3, an Estrogens and Persistent Organic Pollutants degradation strain.</title>
        <authorList>
            <person name="Liang R."/>
        </authorList>
    </citation>
    <scope>NUCLEOTIDE SEQUENCE [LARGE SCALE GENOMIC DNA]</scope>
    <source>
        <strain evidence="6 7">SJTE-3</strain>
    </source>
</reference>
<evidence type="ECO:0000256" key="1">
    <source>
        <dbReference type="ARBA" id="ARBA00005189"/>
    </source>
</evidence>
<dbReference type="PANTHER" id="PTHR10434:SF66">
    <property type="entry name" value="PHOSPHOLIPID_GLYCEROL ACYLTRANSFERASE DOMAIN-CONTAINING PROTEIN"/>
    <property type="match status" value="1"/>
</dbReference>
<dbReference type="PANTHER" id="PTHR10434">
    <property type="entry name" value="1-ACYL-SN-GLYCEROL-3-PHOSPHATE ACYLTRANSFERASE"/>
    <property type="match status" value="1"/>
</dbReference>
<evidence type="ECO:0000313" key="7">
    <source>
        <dbReference type="Proteomes" id="UP000077748"/>
    </source>
</evidence>
<accession>A0A1A9KG69</accession>
<dbReference type="GO" id="GO:0003841">
    <property type="term" value="F:1-acylglycerol-3-phosphate O-acyltransferase activity"/>
    <property type="evidence" value="ECO:0007669"/>
    <property type="project" value="TreeGrafter"/>
</dbReference>
<evidence type="ECO:0000256" key="4">
    <source>
        <dbReference type="SAM" id="Phobius"/>
    </source>
</evidence>
<dbReference type="RefSeq" id="WP_064583885.1">
    <property type="nucleotide sequence ID" value="NZ_CP015878.1"/>
</dbReference>
<sequence length="265" mass="29223">MFSLQPATQAASRARVCAIALATGLITLYYSLLVLSLAAIGRLRRERVDRYTRQWSGLLLRLVRMRLSVHGAMPDFGDGRRYMILCNHSSHYDIPASFAALPGSIRMLAKSELYRIPVLGRAMRAAEFPSIDRHNSQRARADLQRARQMMESGIVLWAAPEGTRSDDGRLLPFKKGCFRLALDTDAVIIPVAIRGIHRVLPARTFDLNLGQPVDLLVGRPVDAAAFHGRGLDALMGEVRGRMQELLEPGAAKCAEAAREEPLALG</sequence>
<feature type="domain" description="Phospholipid/glycerol acyltransferase" evidence="5">
    <location>
        <begin position="82"/>
        <end position="196"/>
    </location>
</feature>
<comment type="pathway">
    <text evidence="1">Lipid metabolism.</text>
</comment>
<dbReference type="SMART" id="SM00563">
    <property type="entry name" value="PlsC"/>
    <property type="match status" value="1"/>
</dbReference>
<keyword evidence="4" id="KW-0472">Membrane</keyword>
<evidence type="ECO:0000259" key="5">
    <source>
        <dbReference type="SMART" id="SM00563"/>
    </source>
</evidence>
<organism evidence="6 7">
    <name type="scientific">Pseudomonas citronellolis</name>
    <dbReference type="NCBI Taxonomy" id="53408"/>
    <lineage>
        <taxon>Bacteria</taxon>
        <taxon>Pseudomonadati</taxon>
        <taxon>Pseudomonadota</taxon>
        <taxon>Gammaproteobacteria</taxon>
        <taxon>Pseudomonadales</taxon>
        <taxon>Pseudomonadaceae</taxon>
        <taxon>Pseudomonas</taxon>
    </lineage>
</organism>
<gene>
    <name evidence="6" type="ORF">A9C11_22295</name>
</gene>
<keyword evidence="4" id="KW-0812">Transmembrane</keyword>
<dbReference type="InterPro" id="IPR002123">
    <property type="entry name" value="Plipid/glycerol_acylTrfase"/>
</dbReference>
<keyword evidence="3 6" id="KW-0012">Acyltransferase</keyword>
<keyword evidence="2 6" id="KW-0808">Transferase</keyword>
<name>A0A1A9KG69_9PSED</name>
<dbReference type="CDD" id="cd07989">
    <property type="entry name" value="LPLAT_AGPAT-like"/>
    <property type="match status" value="1"/>
</dbReference>
<dbReference type="EMBL" id="CP015878">
    <property type="protein sequence ID" value="ANI16532.1"/>
    <property type="molecule type" value="Genomic_DNA"/>
</dbReference>
<dbReference type="Pfam" id="PF01553">
    <property type="entry name" value="Acyltransferase"/>
    <property type="match status" value="1"/>
</dbReference>
<feature type="transmembrane region" description="Helical" evidence="4">
    <location>
        <begin position="20"/>
        <end position="40"/>
    </location>
</feature>
<evidence type="ECO:0000256" key="3">
    <source>
        <dbReference type="ARBA" id="ARBA00023315"/>
    </source>
</evidence>
<dbReference type="SUPFAM" id="SSF69593">
    <property type="entry name" value="Glycerol-3-phosphate (1)-acyltransferase"/>
    <property type="match status" value="1"/>
</dbReference>